<dbReference type="Gene3D" id="3.80.10.10">
    <property type="entry name" value="Ribonuclease Inhibitor"/>
    <property type="match status" value="1"/>
</dbReference>
<dbReference type="InterPro" id="IPR042655">
    <property type="entry name" value="LRC72"/>
</dbReference>
<evidence type="ECO:0000313" key="2">
    <source>
        <dbReference type="EMBL" id="CAH1775370.1"/>
    </source>
</evidence>
<organism evidence="2 3">
    <name type="scientific">Owenia fusiformis</name>
    <name type="common">Polychaete worm</name>
    <dbReference type="NCBI Taxonomy" id="6347"/>
    <lineage>
        <taxon>Eukaryota</taxon>
        <taxon>Metazoa</taxon>
        <taxon>Spiralia</taxon>
        <taxon>Lophotrochozoa</taxon>
        <taxon>Annelida</taxon>
        <taxon>Polychaeta</taxon>
        <taxon>Sedentaria</taxon>
        <taxon>Canalipalpata</taxon>
        <taxon>Sabellida</taxon>
        <taxon>Oweniida</taxon>
        <taxon>Oweniidae</taxon>
        <taxon>Owenia</taxon>
    </lineage>
</organism>
<dbReference type="InterPro" id="IPR032675">
    <property type="entry name" value="LRR_dom_sf"/>
</dbReference>
<dbReference type="EMBL" id="CAIIXF020000001">
    <property type="protein sequence ID" value="CAH1775370.1"/>
    <property type="molecule type" value="Genomic_DNA"/>
</dbReference>
<feature type="region of interest" description="Disordered" evidence="1">
    <location>
        <begin position="791"/>
        <end position="813"/>
    </location>
</feature>
<protein>
    <submittedName>
        <fullName evidence="2">Uncharacterized protein</fullName>
    </submittedName>
</protein>
<feature type="compositionally biased region" description="Basic and acidic residues" evidence="1">
    <location>
        <begin position="653"/>
        <end position="663"/>
    </location>
</feature>
<dbReference type="PANTHER" id="PTHR46759:SF2">
    <property type="match status" value="1"/>
</dbReference>
<dbReference type="SUPFAM" id="SSF52058">
    <property type="entry name" value="L domain-like"/>
    <property type="match status" value="1"/>
</dbReference>
<dbReference type="PANTHER" id="PTHR46759">
    <property type="entry name" value="LEUCINE-RICH REPEAT-CONTAINING PROTEIN 72"/>
    <property type="match status" value="1"/>
</dbReference>
<dbReference type="Proteomes" id="UP000749559">
    <property type="component" value="Unassembled WGS sequence"/>
</dbReference>
<dbReference type="AlphaFoldDB" id="A0A8S4N393"/>
<feature type="compositionally biased region" description="Basic and acidic residues" evidence="1">
    <location>
        <begin position="701"/>
        <end position="716"/>
    </location>
</feature>
<dbReference type="OrthoDB" id="5954088at2759"/>
<feature type="compositionally biased region" description="Polar residues" evidence="1">
    <location>
        <begin position="743"/>
        <end position="758"/>
    </location>
</feature>
<evidence type="ECO:0000313" key="3">
    <source>
        <dbReference type="Proteomes" id="UP000749559"/>
    </source>
</evidence>
<comment type="caution">
    <text evidence="2">The sequence shown here is derived from an EMBL/GenBank/DDBJ whole genome shotgun (WGS) entry which is preliminary data.</text>
</comment>
<reference evidence="2" key="1">
    <citation type="submission" date="2022-03" db="EMBL/GenBank/DDBJ databases">
        <authorList>
            <person name="Martin C."/>
        </authorList>
    </citation>
    <scope>NUCLEOTIDE SEQUENCE</scope>
</reference>
<feature type="region of interest" description="Disordered" evidence="1">
    <location>
        <begin position="600"/>
        <end position="672"/>
    </location>
</feature>
<dbReference type="InterPro" id="IPR001611">
    <property type="entry name" value="Leu-rich_rpt"/>
</dbReference>
<feature type="region of interest" description="Disordered" evidence="1">
    <location>
        <begin position="869"/>
        <end position="889"/>
    </location>
</feature>
<name>A0A8S4N393_OWEFU</name>
<gene>
    <name evidence="2" type="ORF">OFUS_LOCUS2683</name>
</gene>
<feature type="compositionally biased region" description="Low complexity" evidence="1">
    <location>
        <begin position="794"/>
        <end position="809"/>
    </location>
</feature>
<accession>A0A8S4N393</accession>
<keyword evidence="3" id="KW-1185">Reference proteome</keyword>
<sequence>MRITAQVIRSRAKKALHSVEYLDISNLEIAAIEKLKACPKLQSLWLKGNNIDCVERLDSCPHLWYLDLSHNKVRNLEGLSKFVALGTLILSNNEIPWRELAHLRHMHILHLSLHGNPELEKDPYYRIHVIDCLSNIWMLDGRIITSAERHQVEQFFNDTALSAHPVRHKLPREPFVPSSHKLISVNGVHGAKASTMFRFFPVNGALNQDTDTRRILYLCRNFQEDAILEQSYTKRKLPILEHCPSFLEELVEHRLIEREACNMLLLFLVASLEFALPASLVQSTLQTSKLAVVGRVYTMDLFMLPRDMRCQVASILLSAVKVDRDIGQEGGLYDRLYLALYHSVSQLMSLGHSDNTCKSPTKVKPTPVLKESKCLIASEVVQLMCIVASFFECCLQDVGLKHLVTVATGDAEIIEKLAALMDKVSNKGEEGGPALELVAEFLLSAIQAHAFNVINKNFKIPQTSSYVLKTSRALPKRPQSSPLYKANFHAVGRKTPDDRPIRIQSAKVRNPEKMHTPALGDSVLLSAQSVGKIISLPECDIALVQLTDIPVPNGGVVNKSKSEDDHYTYVNMKQCYWENYSSMWRPKGTIGDRVTAQYGEEGEDGHQESKPSQGKMLVDGHSPLRKQRDATVKSVSSQLKVKHKLKLTGRTSSDPHREVEHPGAPDTSPREISSQEIVQGLLDICINEAVGNSEENTSHNLEVKSSEHPSIVKDYETPSNPTNDTVPQTSPESPSAYPKSKSPLLNDSRPGSANNPIQVPSMDKLNIEDSLSEGIPDEKVDRWLARHRKRLLNGSTQSGTRASSAATSRNKTKTRIRPFSAVDAYQFTLTHPAKKLDDTAYRSAYQNTRTDAWRQSASDNMERVSFTDEVHAPDHQDNTYAHNQRKKQEKSVLHVRKGDTWLAAGRNLYFEEVMSRPYVTHTPGWKQELIDKQRSRPKSAAAQRSYSRATIPHIMTPSSMIYDGYTDLYDFKTDMPDISDYNQPITYPVRQLGQTRNHHCNSPRAGYGSPRSAAEMSNSFHGATCNDCLDRTYIDMDFYSNLFN</sequence>
<feature type="region of interest" description="Disordered" evidence="1">
    <location>
        <begin position="693"/>
        <end position="762"/>
    </location>
</feature>
<dbReference type="PROSITE" id="PS51450">
    <property type="entry name" value="LRR"/>
    <property type="match status" value="2"/>
</dbReference>
<feature type="compositionally biased region" description="Polar residues" evidence="1">
    <location>
        <begin position="717"/>
        <end position="733"/>
    </location>
</feature>
<proteinExistence type="predicted"/>
<evidence type="ECO:0000256" key="1">
    <source>
        <dbReference type="SAM" id="MobiDB-lite"/>
    </source>
</evidence>